<dbReference type="PATRIC" id="fig|1121405.3.peg.1451"/>
<dbReference type="PRINTS" id="PR00690">
    <property type="entry name" value="ADHESNFAMILY"/>
</dbReference>
<dbReference type="InterPro" id="IPR006128">
    <property type="entry name" value="Lipoprotein_PsaA-like"/>
</dbReference>
<evidence type="ECO:0000256" key="5">
    <source>
        <dbReference type="ARBA" id="ARBA00022729"/>
    </source>
</evidence>
<feature type="signal peptide" evidence="7">
    <location>
        <begin position="1"/>
        <end position="33"/>
    </location>
</feature>
<evidence type="ECO:0000256" key="1">
    <source>
        <dbReference type="ARBA" id="ARBA00004196"/>
    </source>
</evidence>
<dbReference type="Proteomes" id="UP000014977">
    <property type="component" value="Unassembled WGS sequence"/>
</dbReference>
<proteinExistence type="inferred from homology"/>
<dbReference type="InterPro" id="IPR050492">
    <property type="entry name" value="Bact_metal-bind_prot9"/>
</dbReference>
<keyword evidence="9" id="KW-1185">Reference proteome</keyword>
<keyword evidence="4" id="KW-0479">Metal-binding</keyword>
<dbReference type="PRINTS" id="PR00691">
    <property type="entry name" value="ADHESINB"/>
</dbReference>
<accession>S7V4V2</accession>
<dbReference type="EMBL" id="ATHJ01000073">
    <property type="protein sequence ID" value="EPR41659.1"/>
    <property type="molecule type" value="Genomic_DNA"/>
</dbReference>
<comment type="similarity">
    <text evidence="2 6">Belongs to the bacterial solute-binding protein 9 family.</text>
</comment>
<dbReference type="GO" id="GO:0030001">
    <property type="term" value="P:metal ion transport"/>
    <property type="evidence" value="ECO:0007669"/>
    <property type="project" value="InterPro"/>
</dbReference>
<dbReference type="GO" id="GO:0030313">
    <property type="term" value="C:cell envelope"/>
    <property type="evidence" value="ECO:0007669"/>
    <property type="project" value="UniProtKB-SubCell"/>
</dbReference>
<evidence type="ECO:0000313" key="8">
    <source>
        <dbReference type="EMBL" id="EPR41659.1"/>
    </source>
</evidence>
<evidence type="ECO:0000256" key="7">
    <source>
        <dbReference type="SAM" id="SignalP"/>
    </source>
</evidence>
<name>S7V4V2_DESML</name>
<feature type="chain" id="PRO_5030177297" evidence="7">
    <location>
        <begin position="34"/>
        <end position="330"/>
    </location>
</feature>
<keyword evidence="3 6" id="KW-0813">Transport</keyword>
<organism evidence="8 9">
    <name type="scientific">Desulfococcus multivorans DSM 2059</name>
    <dbReference type="NCBI Taxonomy" id="1121405"/>
    <lineage>
        <taxon>Bacteria</taxon>
        <taxon>Pseudomonadati</taxon>
        <taxon>Thermodesulfobacteriota</taxon>
        <taxon>Desulfobacteria</taxon>
        <taxon>Desulfobacterales</taxon>
        <taxon>Desulfococcaceae</taxon>
        <taxon>Desulfococcus</taxon>
    </lineage>
</organism>
<dbReference type="PANTHER" id="PTHR42953">
    <property type="entry name" value="HIGH-AFFINITY ZINC UPTAKE SYSTEM PROTEIN ZNUA-RELATED"/>
    <property type="match status" value="1"/>
</dbReference>
<dbReference type="GO" id="GO:0046872">
    <property type="term" value="F:metal ion binding"/>
    <property type="evidence" value="ECO:0007669"/>
    <property type="project" value="UniProtKB-KW"/>
</dbReference>
<dbReference type="SUPFAM" id="SSF53807">
    <property type="entry name" value="Helical backbone' metal receptor"/>
    <property type="match status" value="1"/>
</dbReference>
<protein>
    <submittedName>
        <fullName evidence="8">ABC-type metal ion transporter, periplasmic subunit</fullName>
    </submittedName>
</protein>
<dbReference type="InterPro" id="IPR006129">
    <property type="entry name" value="AdhesinB"/>
</dbReference>
<evidence type="ECO:0000256" key="2">
    <source>
        <dbReference type="ARBA" id="ARBA00011028"/>
    </source>
</evidence>
<dbReference type="GO" id="GO:0007155">
    <property type="term" value="P:cell adhesion"/>
    <property type="evidence" value="ECO:0007669"/>
    <property type="project" value="InterPro"/>
</dbReference>
<dbReference type="eggNOG" id="COG0803">
    <property type="taxonomic scope" value="Bacteria"/>
</dbReference>
<dbReference type="Gene3D" id="3.40.50.1980">
    <property type="entry name" value="Nitrogenase molybdenum iron protein domain"/>
    <property type="match status" value="2"/>
</dbReference>
<evidence type="ECO:0000256" key="6">
    <source>
        <dbReference type="RuleBase" id="RU003512"/>
    </source>
</evidence>
<evidence type="ECO:0000313" key="9">
    <source>
        <dbReference type="Proteomes" id="UP000014977"/>
    </source>
</evidence>
<gene>
    <name evidence="8" type="ORF">dsmv_1938</name>
</gene>
<dbReference type="AlphaFoldDB" id="S7V4V2"/>
<comment type="caution">
    <text evidence="8">The sequence shown here is derived from an EMBL/GenBank/DDBJ whole genome shotgun (WGS) entry which is preliminary data.</text>
</comment>
<comment type="subcellular location">
    <subcellularLocation>
        <location evidence="1">Cell envelope</location>
    </subcellularLocation>
</comment>
<reference evidence="8 9" key="1">
    <citation type="journal article" date="2013" name="Genome Announc.">
        <title>Draft genome sequences for three mercury-methylating, sulfate-reducing bacteria.</title>
        <authorList>
            <person name="Brown S.D."/>
            <person name="Hurt R.A.Jr."/>
            <person name="Gilmour C.C."/>
            <person name="Elias D.A."/>
        </authorList>
    </citation>
    <scope>NUCLEOTIDE SEQUENCE [LARGE SCALE GENOMIC DNA]</scope>
    <source>
        <strain evidence="8 9">DSM 2059</strain>
    </source>
</reference>
<dbReference type="InterPro" id="IPR006127">
    <property type="entry name" value="ZnuA-like"/>
</dbReference>
<evidence type="ECO:0000256" key="3">
    <source>
        <dbReference type="ARBA" id="ARBA00022448"/>
    </source>
</evidence>
<dbReference type="OrthoDB" id="9810636at2"/>
<dbReference type="PANTHER" id="PTHR42953:SF1">
    <property type="entry name" value="METAL-BINDING PROTEIN HI_0362-RELATED"/>
    <property type="match status" value="1"/>
</dbReference>
<keyword evidence="5 7" id="KW-0732">Signal</keyword>
<sequence length="330" mass="35950">MPPTHPSRYRTAVALLTLAFLAVGAFCPPSAGAYDGKYPFRAGATVGMVADIVREVAGDRAEVTDIIGAGVDPHLYNPTRGDVAVLLRSDIVFYSGLLLEGQMTEILAKVGRRRPVIPVTERLERTDLIHTPQTRHYDPHVWMDVQGWMKAVAVVRDALSAFDPQNAPEYGARAEAYLSNLKTLDDYVRKVIASIPENQRVMITAHDAFSYFGRAYDIEVMGIQGLSTESEAGLKDINRIVDELVRRRIPAVFVETSVSDKNVKALIEGARSRGHSVRIGGTLFSDAMGKAGTYEGTYIGMIDHNATVIARALGGDAPQTGMQGKLTSLY</sequence>
<evidence type="ECO:0000256" key="4">
    <source>
        <dbReference type="ARBA" id="ARBA00022723"/>
    </source>
</evidence>
<dbReference type="RefSeq" id="WP_020876369.1">
    <property type="nucleotide sequence ID" value="NZ_ATHJ01000073.1"/>
</dbReference>
<dbReference type="Pfam" id="PF01297">
    <property type="entry name" value="ZnuA"/>
    <property type="match status" value="1"/>
</dbReference>
<dbReference type="STRING" id="897.B2D07_18170"/>